<evidence type="ECO:0000313" key="2">
    <source>
        <dbReference type="EMBL" id="ETW97747.1"/>
    </source>
</evidence>
<keyword evidence="3" id="KW-1185">Reference proteome</keyword>
<evidence type="ECO:0000256" key="1">
    <source>
        <dbReference type="SAM" id="Coils"/>
    </source>
</evidence>
<keyword evidence="1" id="KW-0175">Coiled coil</keyword>
<dbReference type="HOGENOM" id="CLU_2300667_0_0_7"/>
<feature type="coiled-coil region" evidence="1">
    <location>
        <begin position="25"/>
        <end position="94"/>
    </location>
</feature>
<sequence length="100" mass="11522">MAMKSALDLAMEKVGKIQSDEGPLSDEQRQQISDLRKQYEAKIAEKEIMMQSEIQKLMRNRPPQEAMMGMHQLQEQFQETKKALQQEAEDKVAEIRSGKA</sequence>
<name>W4LIE0_9BACT</name>
<evidence type="ECO:0000313" key="3">
    <source>
        <dbReference type="Proteomes" id="UP000019140"/>
    </source>
</evidence>
<proteinExistence type="predicted"/>
<gene>
    <name evidence="2" type="ORF">ETSY2_44005</name>
</gene>
<organism evidence="2 3">
    <name type="scientific">Candidatus Entotheonella gemina</name>
    <dbReference type="NCBI Taxonomy" id="1429439"/>
    <lineage>
        <taxon>Bacteria</taxon>
        <taxon>Pseudomonadati</taxon>
        <taxon>Nitrospinota/Tectimicrobiota group</taxon>
        <taxon>Candidatus Tectimicrobiota</taxon>
        <taxon>Candidatus Entotheonellia</taxon>
        <taxon>Candidatus Entotheonellales</taxon>
        <taxon>Candidatus Entotheonellaceae</taxon>
        <taxon>Candidatus Entotheonella</taxon>
    </lineage>
</organism>
<dbReference type="EMBL" id="AZHX01002019">
    <property type="protein sequence ID" value="ETW97747.1"/>
    <property type="molecule type" value="Genomic_DNA"/>
</dbReference>
<reference evidence="2 3" key="1">
    <citation type="journal article" date="2014" name="Nature">
        <title>An environmental bacterial taxon with a large and distinct metabolic repertoire.</title>
        <authorList>
            <person name="Wilson M.C."/>
            <person name="Mori T."/>
            <person name="Ruckert C."/>
            <person name="Uria A.R."/>
            <person name="Helf M.J."/>
            <person name="Takada K."/>
            <person name="Gernert C."/>
            <person name="Steffens U.A."/>
            <person name="Heycke N."/>
            <person name="Schmitt S."/>
            <person name="Rinke C."/>
            <person name="Helfrich E.J."/>
            <person name="Brachmann A.O."/>
            <person name="Gurgui C."/>
            <person name="Wakimoto T."/>
            <person name="Kracht M."/>
            <person name="Crusemann M."/>
            <person name="Hentschel U."/>
            <person name="Abe I."/>
            <person name="Matsunaga S."/>
            <person name="Kalinowski J."/>
            <person name="Takeyama H."/>
            <person name="Piel J."/>
        </authorList>
    </citation>
    <scope>NUCLEOTIDE SEQUENCE [LARGE SCALE GENOMIC DNA]</scope>
    <source>
        <strain evidence="3">TSY2</strain>
    </source>
</reference>
<protein>
    <submittedName>
        <fullName evidence="2">Uncharacterized protein</fullName>
    </submittedName>
</protein>
<dbReference type="Proteomes" id="UP000019140">
    <property type="component" value="Unassembled WGS sequence"/>
</dbReference>
<dbReference type="AlphaFoldDB" id="W4LIE0"/>
<accession>W4LIE0</accession>
<comment type="caution">
    <text evidence="2">The sequence shown here is derived from an EMBL/GenBank/DDBJ whole genome shotgun (WGS) entry which is preliminary data.</text>
</comment>